<dbReference type="PATRIC" id="fig|251703.9.peg.1703"/>
<gene>
    <name evidence="2" type="ORF">ALO40_101952</name>
</gene>
<evidence type="ECO:0000313" key="3">
    <source>
        <dbReference type="Proteomes" id="UP000050317"/>
    </source>
</evidence>
<comment type="caution">
    <text evidence="2">The sequence shown here is derived from an EMBL/GenBank/DDBJ whole genome shotgun (WGS) entry which is preliminary data.</text>
</comment>
<dbReference type="EMBL" id="LJRR01000029">
    <property type="protein sequence ID" value="KPZ25967.1"/>
    <property type="molecule type" value="Genomic_DNA"/>
</dbReference>
<feature type="domain" description="DUF4142" evidence="1">
    <location>
        <begin position="3"/>
        <end position="60"/>
    </location>
</feature>
<sequence length="98" mass="11305">MCHTAANEKLTMIAKDKKLEVSEDPMLMDKAKTMILEMCEKSFDQAYANNQVVAHEQAISNGGQFLIRALFLCQRFTQQFHSVFHIQMRGHVDNPFRT</sequence>
<evidence type="ECO:0000259" key="1">
    <source>
        <dbReference type="Pfam" id="PF13628"/>
    </source>
</evidence>
<reference evidence="2 3" key="1">
    <citation type="submission" date="2015-09" db="EMBL/GenBank/DDBJ databases">
        <title>Genome announcement of multiple Pseudomonas syringae strains.</title>
        <authorList>
            <person name="Thakur S."/>
            <person name="Wang P.W."/>
            <person name="Gong Y."/>
            <person name="Weir B.S."/>
            <person name="Guttman D.S."/>
        </authorList>
    </citation>
    <scope>NUCLEOTIDE SEQUENCE [LARGE SCALE GENOMIC DNA]</scope>
    <source>
        <strain evidence="2 3">ICMP3963</strain>
    </source>
</reference>
<accession>A0A0Q0E4T2</accession>
<evidence type="ECO:0000313" key="2">
    <source>
        <dbReference type="EMBL" id="KPZ25967.1"/>
    </source>
</evidence>
<organism evidence="2 3">
    <name type="scientific">Pseudomonas syringae pv. viburni</name>
    <dbReference type="NCBI Taxonomy" id="251703"/>
    <lineage>
        <taxon>Bacteria</taxon>
        <taxon>Pseudomonadati</taxon>
        <taxon>Pseudomonadota</taxon>
        <taxon>Gammaproteobacteria</taxon>
        <taxon>Pseudomonadales</taxon>
        <taxon>Pseudomonadaceae</taxon>
        <taxon>Pseudomonas</taxon>
    </lineage>
</organism>
<proteinExistence type="predicted"/>
<dbReference type="InterPro" id="IPR025419">
    <property type="entry name" value="DUF4142"/>
</dbReference>
<name>A0A0Q0E4T2_9PSED</name>
<dbReference type="Pfam" id="PF13628">
    <property type="entry name" value="DUF4142"/>
    <property type="match status" value="1"/>
</dbReference>
<dbReference type="Proteomes" id="UP000050317">
    <property type="component" value="Unassembled WGS sequence"/>
</dbReference>
<protein>
    <submittedName>
        <fullName evidence="2">Putative outer membrane protein</fullName>
    </submittedName>
</protein>
<dbReference type="AlphaFoldDB" id="A0A0Q0E4T2"/>